<dbReference type="Gene3D" id="3.30.559.30">
    <property type="entry name" value="Nonribosomal peptide synthetase, condensation domain"/>
    <property type="match status" value="1"/>
</dbReference>
<feature type="region of interest" description="Disordered" evidence="5">
    <location>
        <begin position="458"/>
        <end position="493"/>
    </location>
</feature>
<evidence type="ECO:0000256" key="2">
    <source>
        <dbReference type="ARBA" id="ARBA00006432"/>
    </source>
</evidence>
<protein>
    <submittedName>
        <fullName evidence="7">Amino acid adenylation domain-containing protein</fullName>
    </submittedName>
</protein>
<evidence type="ECO:0000256" key="4">
    <source>
        <dbReference type="ARBA" id="ARBA00022553"/>
    </source>
</evidence>
<dbReference type="Gene3D" id="3.30.559.10">
    <property type="entry name" value="Chloramphenicol acetyltransferase-like domain"/>
    <property type="match status" value="1"/>
</dbReference>
<dbReference type="PANTHER" id="PTHR45527:SF1">
    <property type="entry name" value="FATTY ACID SYNTHASE"/>
    <property type="match status" value="1"/>
</dbReference>
<name>A0A9X5I8M5_9CYAN</name>
<dbReference type="GO" id="GO:0008610">
    <property type="term" value="P:lipid biosynthetic process"/>
    <property type="evidence" value="ECO:0007669"/>
    <property type="project" value="UniProtKB-ARBA"/>
</dbReference>
<dbReference type="FunFam" id="3.40.50.980:FF:000001">
    <property type="entry name" value="Non-ribosomal peptide synthetase"/>
    <property type="match status" value="1"/>
</dbReference>
<dbReference type="AlphaFoldDB" id="A0A9X5I8M5"/>
<keyword evidence="8" id="KW-1185">Reference proteome</keyword>
<dbReference type="EMBL" id="JTJC03000013">
    <property type="protein sequence ID" value="NHC37937.1"/>
    <property type="molecule type" value="Genomic_DNA"/>
</dbReference>
<dbReference type="Gene3D" id="2.30.38.10">
    <property type="entry name" value="Luciferase, Domain 3"/>
    <property type="match status" value="1"/>
</dbReference>
<dbReference type="FunFam" id="2.30.38.10:FF:000001">
    <property type="entry name" value="Non-ribosomal peptide synthetase PvdI"/>
    <property type="match status" value="1"/>
</dbReference>
<dbReference type="Gene3D" id="1.10.1200.10">
    <property type="entry name" value="ACP-like"/>
    <property type="match status" value="1"/>
</dbReference>
<organism evidence="7 8">
    <name type="scientific">Scytonema millei VB511283</name>
    <dbReference type="NCBI Taxonomy" id="1245923"/>
    <lineage>
        <taxon>Bacteria</taxon>
        <taxon>Bacillati</taxon>
        <taxon>Cyanobacteriota</taxon>
        <taxon>Cyanophyceae</taxon>
        <taxon>Nostocales</taxon>
        <taxon>Scytonemataceae</taxon>
        <taxon>Scytonema</taxon>
    </lineage>
</organism>
<evidence type="ECO:0000256" key="3">
    <source>
        <dbReference type="ARBA" id="ARBA00022450"/>
    </source>
</evidence>
<dbReference type="Proteomes" id="UP000031532">
    <property type="component" value="Unassembled WGS sequence"/>
</dbReference>
<dbReference type="FunFam" id="3.40.50.12780:FF:000012">
    <property type="entry name" value="Non-ribosomal peptide synthetase"/>
    <property type="match status" value="1"/>
</dbReference>
<dbReference type="FunFam" id="1.10.1200.10:FF:000005">
    <property type="entry name" value="Nonribosomal peptide synthetase 1"/>
    <property type="match status" value="1"/>
</dbReference>
<proteinExistence type="inferred from homology"/>
<dbReference type="InterPro" id="IPR001242">
    <property type="entry name" value="Condensation_dom"/>
</dbReference>
<dbReference type="SMART" id="SM00823">
    <property type="entry name" value="PKS_PP"/>
    <property type="match status" value="1"/>
</dbReference>
<sequence>MLAGVIENPDRSIGDLPLLTPAERQQILVEWNNTCTGGFGNPPVPTPDSSVRAGFEPRFIDVSHESVAKPAPTTPNSSVRAHSCAPLPTCLHHLFETQVEQTPDAIAVVFENEHLTYRELNQRANAVAHYLQQLGVKPEVLVGICMERSLEMVVGLWGILKAGGAYVPLDPEYPPERLAFMLQDSQVAVLLTQEKQIAGLPDRQTQVICLDTEWEKISREQTTNPVSDLRSENLAYVIYTSGSTGKPKGAMNTHRGICNRLLWMQRAYQLTSQDRVLQKTPFSFDVSVWEFFWTLLTGACLVIAKPGGHRDRDYLVNIIAQEQITTVHFVPSMLQVFLDRDLDRCDRLRRVFCSGEALSLGLQEKFFQHLDCELHNLYGPTEAAIDVTFWQCQKNSHLRTVPIGRPIANTQIYILDPHLQPVPIGVPGELYIGGVGVARGYLNRPDLTQERFIPNPFWESRESESREQGVQGERNLKSLHPTPHTPHPTPLYKTGDLARYLPDGNIEFLGRIDHQVKIRGFRIELGEVEAVLSQHPEVKDTVVMAREDEPGDRRLVAYVVLHSQQAIASQLRGFLEKKLPQYAIPNHFVILEALPLLPNGKVNRQILPAPDPASAELKPDTAARTPVQQLLAAIWVDVLKLERVGIHDNFFQLGGHSLLATQVMARVRSAFEIELPLRYLFESPTIAKFSERVEIAMKLGRGREATPIEPVSQQGYLPLSFGQQRLWLLSQLEPNNPYYNLPAAVRLTGLLDVAALEQSLNRIVQRHAALRTKFVTLDGQGFQVIDPVLNLSLPVVDLRSHPTREAQVQKLARQEANRPFDLAQDLLLRVMLLQVDDTEHVLLLTMHHIVSDAWSMGILVRELAALYQTFTTGESSPLPDLTIQYTDFAIWQRHWLQGEVLETQLNYWKQQLSGAPPLTQLPLDKPRSPVRTFRGAKQSFLLPKALTAEIQNLCQREGVTLFMTLLAAFKTLLYSYTGQEDISVGSPIANRTQPEVEKLIGFFINTLVLRTDLSDDPSFRELLGRVRQRTLEAYTYQDVPFEKLLEELQPDRHSSYNPLFQVWFVLQNAPMPTPELSGLHLTPLEIDNQTTKYDLRLELEESPTGLHGSFGYRVDLFESNTITQMAERLEILLHQIVTQPDLKLSAIAQILANRDRERQIAKAKELEKASLQKFKKHQRHPRRGTQ</sequence>
<dbReference type="InterPro" id="IPR000873">
    <property type="entry name" value="AMP-dep_synth/lig_dom"/>
</dbReference>
<evidence type="ECO:0000259" key="6">
    <source>
        <dbReference type="PROSITE" id="PS50075"/>
    </source>
</evidence>
<dbReference type="OrthoDB" id="9757538at2"/>
<dbReference type="Gene3D" id="3.30.300.30">
    <property type="match status" value="1"/>
</dbReference>
<evidence type="ECO:0000313" key="7">
    <source>
        <dbReference type="EMBL" id="NHC37937.1"/>
    </source>
</evidence>
<dbReference type="PANTHER" id="PTHR45527">
    <property type="entry name" value="NONRIBOSOMAL PEPTIDE SYNTHETASE"/>
    <property type="match status" value="1"/>
</dbReference>
<dbReference type="Pfam" id="PF13193">
    <property type="entry name" value="AMP-binding_C"/>
    <property type="match status" value="1"/>
</dbReference>
<dbReference type="CDD" id="cd05930">
    <property type="entry name" value="A_NRPS"/>
    <property type="match status" value="1"/>
</dbReference>
<evidence type="ECO:0000313" key="8">
    <source>
        <dbReference type="Proteomes" id="UP000031532"/>
    </source>
</evidence>
<dbReference type="Gene3D" id="3.40.50.980">
    <property type="match status" value="2"/>
</dbReference>
<dbReference type="GO" id="GO:0043041">
    <property type="term" value="P:amino acid activation for nonribosomal peptide biosynthetic process"/>
    <property type="evidence" value="ECO:0007669"/>
    <property type="project" value="TreeGrafter"/>
</dbReference>
<feature type="domain" description="Carrier" evidence="6">
    <location>
        <begin position="622"/>
        <end position="697"/>
    </location>
</feature>
<dbReference type="InterPro" id="IPR025110">
    <property type="entry name" value="AMP-bd_C"/>
</dbReference>
<dbReference type="GO" id="GO:0031177">
    <property type="term" value="F:phosphopantetheine binding"/>
    <property type="evidence" value="ECO:0007669"/>
    <property type="project" value="InterPro"/>
</dbReference>
<dbReference type="InterPro" id="IPR010071">
    <property type="entry name" value="AA_adenyl_dom"/>
</dbReference>
<dbReference type="Pfam" id="PF00550">
    <property type="entry name" value="PP-binding"/>
    <property type="match status" value="1"/>
</dbReference>
<dbReference type="GO" id="GO:0044550">
    <property type="term" value="P:secondary metabolite biosynthetic process"/>
    <property type="evidence" value="ECO:0007669"/>
    <property type="project" value="UniProtKB-ARBA"/>
</dbReference>
<keyword evidence="4" id="KW-0597">Phosphoprotein</keyword>
<dbReference type="FunFam" id="3.30.559.10:FF:000012">
    <property type="entry name" value="Non-ribosomal peptide synthetase"/>
    <property type="match status" value="1"/>
</dbReference>
<evidence type="ECO:0000256" key="5">
    <source>
        <dbReference type="SAM" id="MobiDB-lite"/>
    </source>
</evidence>
<dbReference type="PROSITE" id="PS00455">
    <property type="entry name" value="AMP_BINDING"/>
    <property type="match status" value="1"/>
</dbReference>
<dbReference type="InterPro" id="IPR023213">
    <property type="entry name" value="CAT-like_dom_sf"/>
</dbReference>
<dbReference type="SUPFAM" id="SSF56801">
    <property type="entry name" value="Acetyl-CoA synthetase-like"/>
    <property type="match status" value="1"/>
</dbReference>
<dbReference type="PROSITE" id="PS50075">
    <property type="entry name" value="CARRIER"/>
    <property type="match status" value="1"/>
</dbReference>
<comment type="similarity">
    <text evidence="2">Belongs to the ATP-dependent AMP-binding enzyme family.</text>
</comment>
<comment type="caution">
    <text evidence="7">The sequence shown here is derived from an EMBL/GenBank/DDBJ whole genome shotgun (WGS) entry which is preliminary data.</text>
</comment>
<dbReference type="Pfam" id="PF00501">
    <property type="entry name" value="AMP-binding"/>
    <property type="match status" value="1"/>
</dbReference>
<dbReference type="GO" id="GO:0003824">
    <property type="term" value="F:catalytic activity"/>
    <property type="evidence" value="ECO:0007669"/>
    <property type="project" value="InterPro"/>
</dbReference>
<dbReference type="SUPFAM" id="SSF47336">
    <property type="entry name" value="ACP-like"/>
    <property type="match status" value="1"/>
</dbReference>
<dbReference type="GO" id="GO:0005829">
    <property type="term" value="C:cytosol"/>
    <property type="evidence" value="ECO:0007669"/>
    <property type="project" value="TreeGrafter"/>
</dbReference>
<accession>A0A9X5I8M5</accession>
<dbReference type="InterPro" id="IPR009081">
    <property type="entry name" value="PP-bd_ACP"/>
</dbReference>
<dbReference type="InterPro" id="IPR036736">
    <property type="entry name" value="ACP-like_sf"/>
</dbReference>
<comment type="cofactor">
    <cofactor evidence="1">
        <name>pantetheine 4'-phosphate</name>
        <dbReference type="ChEBI" id="CHEBI:47942"/>
    </cofactor>
</comment>
<dbReference type="InterPro" id="IPR020845">
    <property type="entry name" value="AMP-binding_CS"/>
</dbReference>
<dbReference type="InterPro" id="IPR045851">
    <property type="entry name" value="AMP-bd_C_sf"/>
</dbReference>
<dbReference type="Pfam" id="PF00668">
    <property type="entry name" value="Condensation"/>
    <property type="match status" value="1"/>
</dbReference>
<gene>
    <name evidence="7" type="ORF">QH73_0025485</name>
</gene>
<dbReference type="FunFam" id="3.30.300.30:FF:000010">
    <property type="entry name" value="Enterobactin synthetase component F"/>
    <property type="match status" value="1"/>
</dbReference>
<dbReference type="SUPFAM" id="SSF52777">
    <property type="entry name" value="CoA-dependent acyltransferases"/>
    <property type="match status" value="2"/>
</dbReference>
<reference evidence="7 8" key="1">
    <citation type="journal article" date="2015" name="Genome Announc.">
        <title>Draft Genome Sequence of the Terrestrial Cyanobacterium Scytonema millei VB511283, Isolated from Eastern India.</title>
        <authorList>
            <person name="Sen D."/>
            <person name="Chandrababunaidu M.M."/>
            <person name="Singh D."/>
            <person name="Sanghi N."/>
            <person name="Ghorai A."/>
            <person name="Mishra G.P."/>
            <person name="Madduluri M."/>
            <person name="Adhikary S.P."/>
            <person name="Tripathy S."/>
        </authorList>
    </citation>
    <scope>NUCLEOTIDE SEQUENCE [LARGE SCALE GENOMIC DNA]</scope>
    <source>
        <strain evidence="7 8">VB511283</strain>
    </source>
</reference>
<keyword evidence="3" id="KW-0596">Phosphopantetheine</keyword>
<dbReference type="FunFam" id="3.40.50.980:FF:000002">
    <property type="entry name" value="Enterobactin synthetase component F"/>
    <property type="match status" value="1"/>
</dbReference>
<evidence type="ECO:0000256" key="1">
    <source>
        <dbReference type="ARBA" id="ARBA00001957"/>
    </source>
</evidence>
<dbReference type="CDD" id="cd19531">
    <property type="entry name" value="LCL_NRPS-like"/>
    <property type="match status" value="1"/>
</dbReference>
<dbReference type="InterPro" id="IPR020806">
    <property type="entry name" value="PKS_PP-bd"/>
</dbReference>
<dbReference type="NCBIfam" id="TIGR01733">
    <property type="entry name" value="AA-adenyl-dom"/>
    <property type="match status" value="1"/>
</dbReference>